<feature type="coiled-coil region" evidence="5">
    <location>
        <begin position="148"/>
        <end position="185"/>
    </location>
</feature>
<dbReference type="InterPro" id="IPR035965">
    <property type="entry name" value="PAS-like_dom_sf"/>
</dbReference>
<dbReference type="SUPFAM" id="SSF47384">
    <property type="entry name" value="Homodimeric domain of signal transducing histidine kinase"/>
    <property type="match status" value="1"/>
</dbReference>
<feature type="modified residue" description="4-aspartylphosphate" evidence="4">
    <location>
        <position position="571"/>
    </location>
</feature>
<evidence type="ECO:0000259" key="6">
    <source>
        <dbReference type="PROSITE" id="PS50109"/>
    </source>
</evidence>
<dbReference type="InterPro" id="IPR011006">
    <property type="entry name" value="CheY-like_superfamily"/>
</dbReference>
<dbReference type="Gene3D" id="1.10.287.130">
    <property type="match status" value="1"/>
</dbReference>
<dbReference type="SUPFAM" id="SSF55785">
    <property type="entry name" value="PYP-like sensor domain (PAS domain)"/>
    <property type="match status" value="2"/>
</dbReference>
<dbReference type="CDD" id="cd00082">
    <property type="entry name" value="HisKA"/>
    <property type="match status" value="1"/>
</dbReference>
<dbReference type="EC" id="2.7.13.3" evidence="2"/>
<dbReference type="GO" id="GO:0000155">
    <property type="term" value="F:phosphorelay sensor kinase activity"/>
    <property type="evidence" value="ECO:0007669"/>
    <property type="project" value="InterPro"/>
</dbReference>
<sequence length="641" mass="68851">MQTTGTDTHAMTMAGLNLIQQALSIYDRELQLVVSNRMFRDMFDLPTALVTPGASFEDTIRYLATRGEYGPIDDLNVFVAARTEQARAFEPHYMERARANGRWISVEGSPLPEGGWVAVYTDITAAKRAEELLRTRSETLSDQLLSHAEELSAANRELAATVTALEEAKRQITEAEARTRLTTEMMPAHIAHVGPDRRYTYSNRRLSAVMPGSKPDPVGLHAAEVLGPQPWSMIAPELDKAYAGQPSVFEFTHGPSSRRIRVALTPDPATGGAYILSMDITEESQTRAALQQTRRREIAAQMISGLAHDFSNLLTIILGTQSRLQRMQALPEAADELIAATLSAARRGGTLLNRIADMTGAREVTPQPTDIRAFLRDFETLASSALPPQITLSVNNLIAQDALMLDAGMLQDSLLNLVLNARDACGGSGAITLTACTVQNTWAEFSVCDTGPGFTEEALEHGFEPFFTTKGGEGSGLGLAMVYDMTKLAGGRATLANCDTGGQVAVRLPLRPAPLPVPPGLVLLVEDSPDLRASVRDMLTGAGHTVIEAASADEALALAGQIPDISLLLSDISLEGTATGIDLIDQLPDPHPPCFLMTSLPAAHPLHQQALARAPVLPKPFTAEILTAFLSRQSEPAPSSV</sequence>
<evidence type="ECO:0000256" key="1">
    <source>
        <dbReference type="ARBA" id="ARBA00000085"/>
    </source>
</evidence>
<keyword evidence="3 4" id="KW-0597">Phosphoprotein</keyword>
<evidence type="ECO:0000256" key="5">
    <source>
        <dbReference type="SAM" id="Coils"/>
    </source>
</evidence>
<dbReference type="InterPro" id="IPR005467">
    <property type="entry name" value="His_kinase_dom"/>
</dbReference>
<dbReference type="Pfam" id="PF02518">
    <property type="entry name" value="HATPase_c"/>
    <property type="match status" value="1"/>
</dbReference>
<dbReference type="Gene3D" id="3.30.565.10">
    <property type="entry name" value="Histidine kinase-like ATPase, C-terminal domain"/>
    <property type="match status" value="1"/>
</dbReference>
<proteinExistence type="predicted"/>
<reference evidence="8" key="1">
    <citation type="submission" date="2022-07" db="EMBL/GenBank/DDBJ databases">
        <authorList>
            <person name="Otstavnykh N."/>
            <person name="Isaeva M."/>
            <person name="Bystritskaya E."/>
        </authorList>
    </citation>
    <scope>NUCLEOTIDE SEQUENCE</scope>
    <source>
        <strain evidence="8">KCTC 52189</strain>
    </source>
</reference>
<dbReference type="SUPFAM" id="SSF52172">
    <property type="entry name" value="CheY-like"/>
    <property type="match status" value="1"/>
</dbReference>
<dbReference type="SMART" id="SM00448">
    <property type="entry name" value="REC"/>
    <property type="match status" value="1"/>
</dbReference>
<dbReference type="Pfam" id="PF00072">
    <property type="entry name" value="Response_reg"/>
    <property type="match status" value="1"/>
</dbReference>
<comment type="catalytic activity">
    <reaction evidence="1">
        <text>ATP + protein L-histidine = ADP + protein N-phospho-L-histidine.</text>
        <dbReference type="EC" id="2.7.13.3"/>
    </reaction>
</comment>
<dbReference type="EMBL" id="JANHAX010000003">
    <property type="protein sequence ID" value="MDQ2090652.1"/>
    <property type="molecule type" value="Genomic_DNA"/>
</dbReference>
<dbReference type="SMART" id="SM00387">
    <property type="entry name" value="HATPase_c"/>
    <property type="match status" value="1"/>
</dbReference>
<keyword evidence="5" id="KW-0175">Coiled coil</keyword>
<dbReference type="InterPro" id="IPR001789">
    <property type="entry name" value="Sig_transdc_resp-reg_receiver"/>
</dbReference>
<dbReference type="AlphaFoldDB" id="A0AAE4B505"/>
<accession>A0AAE4B505</accession>
<dbReference type="InterPro" id="IPR003594">
    <property type="entry name" value="HATPase_dom"/>
</dbReference>
<dbReference type="PROSITE" id="PS50109">
    <property type="entry name" value="HIS_KIN"/>
    <property type="match status" value="1"/>
</dbReference>
<dbReference type="Pfam" id="PF12860">
    <property type="entry name" value="PAS_7"/>
    <property type="match status" value="1"/>
</dbReference>
<dbReference type="Gene3D" id="3.30.450.20">
    <property type="entry name" value="PAS domain"/>
    <property type="match status" value="2"/>
</dbReference>
<dbReference type="InterPro" id="IPR003661">
    <property type="entry name" value="HisK_dim/P_dom"/>
</dbReference>
<dbReference type="InterPro" id="IPR004358">
    <property type="entry name" value="Sig_transdc_His_kin-like_C"/>
</dbReference>
<dbReference type="RefSeq" id="WP_306735923.1">
    <property type="nucleotide sequence ID" value="NZ_JANHAX010000003.1"/>
</dbReference>
<dbReference type="InterPro" id="IPR036097">
    <property type="entry name" value="HisK_dim/P_sf"/>
</dbReference>
<gene>
    <name evidence="8" type="ORF">NO357_12145</name>
</gene>
<name>A0AAE4B505_9RHOB</name>
<organism evidence="8 9">
    <name type="scientific">Marimonas arenosa</name>
    <dbReference type="NCBI Taxonomy" id="1795305"/>
    <lineage>
        <taxon>Bacteria</taxon>
        <taxon>Pseudomonadati</taxon>
        <taxon>Pseudomonadota</taxon>
        <taxon>Alphaproteobacteria</taxon>
        <taxon>Rhodobacterales</taxon>
        <taxon>Paracoccaceae</taxon>
        <taxon>Marimonas</taxon>
    </lineage>
</organism>
<keyword evidence="9" id="KW-1185">Reference proteome</keyword>
<feature type="domain" description="Response regulatory" evidence="7">
    <location>
        <begin position="521"/>
        <end position="634"/>
    </location>
</feature>
<dbReference type="PROSITE" id="PS50110">
    <property type="entry name" value="RESPONSE_REGULATORY"/>
    <property type="match status" value="1"/>
</dbReference>
<dbReference type="PANTHER" id="PTHR43065">
    <property type="entry name" value="SENSOR HISTIDINE KINASE"/>
    <property type="match status" value="1"/>
</dbReference>
<dbReference type="Gene3D" id="3.40.50.2300">
    <property type="match status" value="1"/>
</dbReference>
<dbReference type="PRINTS" id="PR00344">
    <property type="entry name" value="BCTRLSENSOR"/>
</dbReference>
<protein>
    <recommendedName>
        <fullName evidence="2">histidine kinase</fullName>
        <ecNumber evidence="2">2.7.13.3</ecNumber>
    </recommendedName>
</protein>
<evidence type="ECO:0000313" key="9">
    <source>
        <dbReference type="Proteomes" id="UP001226762"/>
    </source>
</evidence>
<dbReference type="PANTHER" id="PTHR43065:SF42">
    <property type="entry name" value="TWO-COMPONENT SENSOR PPRA"/>
    <property type="match status" value="1"/>
</dbReference>
<dbReference type="Proteomes" id="UP001226762">
    <property type="component" value="Unassembled WGS sequence"/>
</dbReference>
<dbReference type="InterPro" id="IPR036890">
    <property type="entry name" value="HATPase_C_sf"/>
</dbReference>
<comment type="caution">
    <text evidence="8">The sequence shown here is derived from an EMBL/GenBank/DDBJ whole genome shotgun (WGS) entry which is preliminary data.</text>
</comment>
<evidence type="ECO:0000259" key="7">
    <source>
        <dbReference type="PROSITE" id="PS50110"/>
    </source>
</evidence>
<feature type="domain" description="Histidine kinase" evidence="6">
    <location>
        <begin position="305"/>
        <end position="512"/>
    </location>
</feature>
<evidence type="ECO:0000313" key="8">
    <source>
        <dbReference type="EMBL" id="MDQ2090652.1"/>
    </source>
</evidence>
<evidence type="ECO:0000256" key="3">
    <source>
        <dbReference type="ARBA" id="ARBA00022553"/>
    </source>
</evidence>
<evidence type="ECO:0000256" key="4">
    <source>
        <dbReference type="PROSITE-ProRule" id="PRU00169"/>
    </source>
</evidence>
<reference evidence="8" key="2">
    <citation type="submission" date="2023-02" db="EMBL/GenBank/DDBJ databases">
        <title>'Rhodoalgimonas zhirmunskyi' gen. nov., isolated from a red alga.</title>
        <authorList>
            <person name="Nedashkovskaya O.I."/>
            <person name="Otstavnykh N.Y."/>
            <person name="Bystritskaya E.P."/>
            <person name="Balabanova L.A."/>
            <person name="Isaeva M.P."/>
        </authorList>
    </citation>
    <scope>NUCLEOTIDE SEQUENCE</scope>
    <source>
        <strain evidence="8">KCTC 52189</strain>
    </source>
</reference>
<dbReference type="SUPFAM" id="SSF55874">
    <property type="entry name" value="ATPase domain of HSP90 chaperone/DNA topoisomerase II/histidine kinase"/>
    <property type="match status" value="1"/>
</dbReference>
<evidence type="ECO:0000256" key="2">
    <source>
        <dbReference type="ARBA" id="ARBA00012438"/>
    </source>
</evidence>